<comment type="caution">
    <text evidence="7">The sequence shown here is derived from an EMBL/GenBank/DDBJ whole genome shotgun (WGS) entry which is preliminary data.</text>
</comment>
<keyword evidence="5" id="KW-0539">Nucleus</keyword>
<keyword evidence="4" id="KW-0862">Zinc</keyword>
<evidence type="ECO:0000256" key="6">
    <source>
        <dbReference type="SAM" id="MobiDB-lite"/>
    </source>
</evidence>
<dbReference type="InterPro" id="IPR052035">
    <property type="entry name" value="ZnF_BED_domain_contain"/>
</dbReference>
<evidence type="ECO:0000256" key="5">
    <source>
        <dbReference type="ARBA" id="ARBA00023242"/>
    </source>
</evidence>
<gene>
    <name evidence="7" type="ORF">PAPOLLO_LOCUS10845</name>
</gene>
<dbReference type="GO" id="GO:0005634">
    <property type="term" value="C:nucleus"/>
    <property type="evidence" value="ECO:0007669"/>
    <property type="project" value="UniProtKB-SubCell"/>
</dbReference>
<organism evidence="7 8">
    <name type="scientific">Parnassius apollo</name>
    <name type="common">Apollo butterfly</name>
    <name type="synonym">Papilio apollo</name>
    <dbReference type="NCBI Taxonomy" id="110799"/>
    <lineage>
        <taxon>Eukaryota</taxon>
        <taxon>Metazoa</taxon>
        <taxon>Ecdysozoa</taxon>
        <taxon>Arthropoda</taxon>
        <taxon>Hexapoda</taxon>
        <taxon>Insecta</taxon>
        <taxon>Pterygota</taxon>
        <taxon>Neoptera</taxon>
        <taxon>Endopterygota</taxon>
        <taxon>Lepidoptera</taxon>
        <taxon>Glossata</taxon>
        <taxon>Ditrysia</taxon>
        <taxon>Papilionoidea</taxon>
        <taxon>Papilionidae</taxon>
        <taxon>Parnassiinae</taxon>
        <taxon>Parnassini</taxon>
        <taxon>Parnassius</taxon>
        <taxon>Parnassius</taxon>
    </lineage>
</organism>
<protein>
    <submittedName>
        <fullName evidence="7">(apollo) hypothetical protein</fullName>
    </submittedName>
</protein>
<reference evidence="7" key="1">
    <citation type="submission" date="2021-04" db="EMBL/GenBank/DDBJ databases">
        <authorList>
            <person name="Tunstrom K."/>
        </authorList>
    </citation>
    <scope>NUCLEOTIDE SEQUENCE</scope>
</reference>
<feature type="region of interest" description="Disordered" evidence="6">
    <location>
        <begin position="20"/>
        <end position="59"/>
    </location>
</feature>
<dbReference type="GO" id="GO:0008270">
    <property type="term" value="F:zinc ion binding"/>
    <property type="evidence" value="ECO:0007669"/>
    <property type="project" value="UniProtKB-KW"/>
</dbReference>
<name>A0A8S3WXE1_PARAO</name>
<feature type="compositionally biased region" description="Polar residues" evidence="6">
    <location>
        <begin position="43"/>
        <end position="58"/>
    </location>
</feature>
<keyword evidence="3" id="KW-0863">Zinc-finger</keyword>
<comment type="subcellular location">
    <subcellularLocation>
        <location evidence="1">Nucleus</location>
    </subcellularLocation>
</comment>
<evidence type="ECO:0000313" key="8">
    <source>
        <dbReference type="Proteomes" id="UP000691718"/>
    </source>
</evidence>
<proteinExistence type="predicted"/>
<accession>A0A8S3WXE1</accession>
<evidence type="ECO:0000256" key="4">
    <source>
        <dbReference type="ARBA" id="ARBA00022833"/>
    </source>
</evidence>
<keyword evidence="2" id="KW-0479">Metal-binding</keyword>
<dbReference type="OrthoDB" id="7488842at2759"/>
<dbReference type="EMBL" id="CAJQZP010000774">
    <property type="protein sequence ID" value="CAG4984385.1"/>
    <property type="molecule type" value="Genomic_DNA"/>
</dbReference>
<dbReference type="AlphaFoldDB" id="A0A8S3WXE1"/>
<evidence type="ECO:0000256" key="2">
    <source>
        <dbReference type="ARBA" id="ARBA00022723"/>
    </source>
</evidence>
<evidence type="ECO:0000256" key="3">
    <source>
        <dbReference type="ARBA" id="ARBA00022771"/>
    </source>
</evidence>
<dbReference type="Proteomes" id="UP000691718">
    <property type="component" value="Unassembled WGS sequence"/>
</dbReference>
<sequence length="196" mass="22665">MKRHLIQCINCPEEWKRQIRATGSEGRNTQNKENENPLEPNVPSENAQNSTDLPQTPLSDGIKENLHTLLAKAVYVTGTPLSMVEHPLWINFFEKLQPQYKLPSRKTISTTILEKTYNSMHRELKEDLMTQKCLHLLLDGWSNYRNEEVTIVENAVKEKILENVDQRIQMCLKPIHYAAYLLDPAEQGAELDQNQN</sequence>
<dbReference type="PANTHER" id="PTHR46481">
    <property type="entry name" value="ZINC FINGER BED DOMAIN-CONTAINING PROTEIN 4"/>
    <property type="match status" value="1"/>
</dbReference>
<evidence type="ECO:0000256" key="1">
    <source>
        <dbReference type="ARBA" id="ARBA00004123"/>
    </source>
</evidence>
<evidence type="ECO:0000313" key="7">
    <source>
        <dbReference type="EMBL" id="CAG4984385.1"/>
    </source>
</evidence>
<keyword evidence="8" id="KW-1185">Reference proteome</keyword>
<dbReference type="PANTHER" id="PTHR46481:SF10">
    <property type="entry name" value="ZINC FINGER BED DOMAIN-CONTAINING PROTEIN 39"/>
    <property type="match status" value="1"/>
</dbReference>